<evidence type="ECO:0000313" key="3">
    <source>
        <dbReference type="EMBL" id="BDE06692.1"/>
    </source>
</evidence>
<proteinExistence type="predicted"/>
<gene>
    <name evidence="3" type="ORF">WPS_19680</name>
</gene>
<evidence type="ECO:0000259" key="2">
    <source>
        <dbReference type="SMART" id="SM00834"/>
    </source>
</evidence>
<accession>A0AAN1XWJ3</accession>
<evidence type="ECO:0000256" key="1">
    <source>
        <dbReference type="SAM" id="MobiDB-lite"/>
    </source>
</evidence>
<reference evidence="3 4" key="1">
    <citation type="journal article" date="2022" name="ISME Commun">
        <title>Vulcanimicrobium alpinus gen. nov. sp. nov., the first cultivated representative of the candidate phylum 'Eremiobacterota', is a metabolically versatile aerobic anoxygenic phototroph.</title>
        <authorList>
            <person name="Yabe S."/>
            <person name="Muto K."/>
            <person name="Abe K."/>
            <person name="Yokota A."/>
            <person name="Staudigel H."/>
            <person name="Tebo B.M."/>
        </authorList>
    </citation>
    <scope>NUCLEOTIDE SEQUENCE [LARGE SCALE GENOMIC DNA]</scope>
    <source>
        <strain evidence="3 4">WC8-2</strain>
    </source>
</reference>
<organism evidence="3 4">
    <name type="scientific">Vulcanimicrobium alpinum</name>
    <dbReference type="NCBI Taxonomy" id="3016050"/>
    <lineage>
        <taxon>Bacteria</taxon>
        <taxon>Bacillati</taxon>
        <taxon>Vulcanimicrobiota</taxon>
        <taxon>Vulcanimicrobiia</taxon>
        <taxon>Vulcanimicrobiales</taxon>
        <taxon>Vulcanimicrobiaceae</taxon>
        <taxon>Vulcanimicrobium</taxon>
    </lineage>
</organism>
<dbReference type="PANTHER" id="PTHR34404">
    <property type="entry name" value="REGULATORY PROTEIN, FMDB FAMILY"/>
    <property type="match status" value="1"/>
</dbReference>
<sequence length="90" mass="9265">MPLYDYQCRTCQTVHEVRHGFREAYDGVCPSCGGPVARVFNPAGIVFKGSGFYVTDSRKAPASPDSSSSTSTSASPAAPASGSGKSESAA</sequence>
<feature type="compositionally biased region" description="Low complexity" evidence="1">
    <location>
        <begin position="60"/>
        <end position="90"/>
    </location>
</feature>
<dbReference type="RefSeq" id="WP_317994341.1">
    <property type="nucleotide sequence ID" value="NZ_AP025523.1"/>
</dbReference>
<dbReference type="Proteomes" id="UP001317532">
    <property type="component" value="Chromosome"/>
</dbReference>
<dbReference type="SMART" id="SM00834">
    <property type="entry name" value="CxxC_CXXC_SSSS"/>
    <property type="match status" value="1"/>
</dbReference>
<dbReference type="EMBL" id="AP025523">
    <property type="protein sequence ID" value="BDE06692.1"/>
    <property type="molecule type" value="Genomic_DNA"/>
</dbReference>
<dbReference type="KEGG" id="vab:WPS_19680"/>
<feature type="domain" description="Putative regulatory protein FmdB zinc ribbon" evidence="2">
    <location>
        <begin position="1"/>
        <end position="41"/>
    </location>
</feature>
<keyword evidence="4" id="KW-1185">Reference proteome</keyword>
<evidence type="ECO:0000313" key="4">
    <source>
        <dbReference type="Proteomes" id="UP001317532"/>
    </source>
</evidence>
<dbReference type="AlphaFoldDB" id="A0AAN1XWJ3"/>
<dbReference type="Pfam" id="PF09723">
    <property type="entry name" value="Zn_ribbon_8"/>
    <property type="match status" value="1"/>
</dbReference>
<name>A0AAN1XWJ3_UNVUL</name>
<dbReference type="InterPro" id="IPR013429">
    <property type="entry name" value="Regulatory_FmdB_Zinc_ribbon"/>
</dbReference>
<protein>
    <recommendedName>
        <fullName evidence="2">Putative regulatory protein FmdB zinc ribbon domain-containing protein</fullName>
    </recommendedName>
</protein>
<feature type="region of interest" description="Disordered" evidence="1">
    <location>
        <begin position="57"/>
        <end position="90"/>
    </location>
</feature>
<dbReference type="NCBIfam" id="TIGR02605">
    <property type="entry name" value="CxxC_CxxC_SSSS"/>
    <property type="match status" value="1"/>
</dbReference>
<dbReference type="PANTHER" id="PTHR34404:SF2">
    <property type="entry name" value="CONSERVED SERINE RICH PROTEIN"/>
    <property type="match status" value="1"/>
</dbReference>